<organism evidence="3">
    <name type="scientific">Alexandrium monilatum</name>
    <dbReference type="NCBI Taxonomy" id="311494"/>
    <lineage>
        <taxon>Eukaryota</taxon>
        <taxon>Sar</taxon>
        <taxon>Alveolata</taxon>
        <taxon>Dinophyceae</taxon>
        <taxon>Gonyaulacales</taxon>
        <taxon>Pyrocystaceae</taxon>
        <taxon>Alexandrium</taxon>
    </lineage>
</organism>
<dbReference type="PROSITE" id="PS00889">
    <property type="entry name" value="CNMP_BINDING_2"/>
    <property type="match status" value="1"/>
</dbReference>
<dbReference type="Gene3D" id="2.60.120.10">
    <property type="entry name" value="Jelly Rolls"/>
    <property type="match status" value="2"/>
</dbReference>
<dbReference type="GO" id="GO:0005952">
    <property type="term" value="C:cAMP-dependent protein kinase complex"/>
    <property type="evidence" value="ECO:0007669"/>
    <property type="project" value="InterPro"/>
</dbReference>
<dbReference type="InterPro" id="IPR014710">
    <property type="entry name" value="RmlC-like_jellyroll"/>
</dbReference>
<feature type="region of interest" description="Disordered" evidence="1">
    <location>
        <begin position="1"/>
        <end position="42"/>
    </location>
</feature>
<feature type="domain" description="Cyclic nucleotide-binding" evidence="2">
    <location>
        <begin position="195"/>
        <end position="314"/>
    </location>
</feature>
<dbReference type="InterPro" id="IPR050503">
    <property type="entry name" value="cAMP-dep_PK_reg_su-like"/>
</dbReference>
<dbReference type="GO" id="GO:0030552">
    <property type="term" value="F:cAMP binding"/>
    <property type="evidence" value="ECO:0007669"/>
    <property type="project" value="TreeGrafter"/>
</dbReference>
<evidence type="ECO:0000259" key="2">
    <source>
        <dbReference type="PROSITE" id="PS50042"/>
    </source>
</evidence>
<gene>
    <name evidence="3" type="ORF">AMON00008_LOCUS10482</name>
</gene>
<dbReference type="CDD" id="cd00038">
    <property type="entry name" value="CAP_ED"/>
    <property type="match status" value="2"/>
</dbReference>
<dbReference type="InterPro" id="IPR018490">
    <property type="entry name" value="cNMP-bd_dom_sf"/>
</dbReference>
<dbReference type="InterPro" id="IPR000595">
    <property type="entry name" value="cNMP-bd_dom"/>
</dbReference>
<accession>A0A7S4Q425</accession>
<reference evidence="3" key="1">
    <citation type="submission" date="2021-01" db="EMBL/GenBank/DDBJ databases">
        <authorList>
            <person name="Corre E."/>
            <person name="Pelletier E."/>
            <person name="Niang G."/>
            <person name="Scheremetjew M."/>
            <person name="Finn R."/>
            <person name="Kale V."/>
            <person name="Holt S."/>
            <person name="Cochrane G."/>
            <person name="Meng A."/>
            <person name="Brown T."/>
            <person name="Cohen L."/>
        </authorList>
    </citation>
    <scope>NUCLEOTIDE SEQUENCE</scope>
    <source>
        <strain evidence="3">CCMP3105</strain>
    </source>
</reference>
<dbReference type="PANTHER" id="PTHR11635">
    <property type="entry name" value="CAMP-DEPENDENT PROTEIN KINASE REGULATORY CHAIN"/>
    <property type="match status" value="1"/>
</dbReference>
<dbReference type="GO" id="GO:0005829">
    <property type="term" value="C:cytosol"/>
    <property type="evidence" value="ECO:0007669"/>
    <property type="project" value="TreeGrafter"/>
</dbReference>
<evidence type="ECO:0000313" key="3">
    <source>
        <dbReference type="EMBL" id="CAE4570863.1"/>
    </source>
</evidence>
<proteinExistence type="predicted"/>
<dbReference type="AlphaFoldDB" id="A0A7S4Q425"/>
<dbReference type="SUPFAM" id="SSF51206">
    <property type="entry name" value="cAMP-binding domain-like"/>
    <property type="match status" value="2"/>
</dbReference>
<sequence length="744" mass="84782">MARQARTSVDLLAAQLDVGGESSDDNETKTEPPQFRRPRRGGVAGEQYKKGYYREPKWNKSGSWEHKLFIAVQSCATFKTFSDDDHKSFVEAMEIHKRFEGQPFYEQGDAGDSLFVILEGRAECQRGGHTISVKMPGSVIDEAQILYSLPRSHSLVATEVCVAGKFRREDYVDLSVRHEFSRRSTRQFYLRNSKLLEMMEDEQIASITDCLQVRTYEAGSNIITQDTEGKEFFVLEKGEARVWKKVKDDEQTYVHYYGGELFGELGLVRNVPRAANVTAVNTCTVLVFTRKQFERLFGPISQLHAQQYLTDPRKLIADFYGPSDGRGPAGSLRLANTDIDTKKYGESKWFVVYRPTSRDAIQRMLSGNAVGKGLNVKGKSAKKGILSGLVPFVQISDNKHKDMIEQSPPNARLCLYFKTKASREEARKILNTTMAEPGSKLDIAERRITLLEDYEPNAFGLDLPEALLREQYIMRPDLSPIMGWETGRKSEPAYMDMNLHAIRDVSEPKVVLYQNDDGEPMNPRGLLIAYAEKYVKPVVSDFDTFTVGSIGMSYDPLPVDQCKLVAFNLDQTEKILSTLDHNPWTSRWLNVMKQEDYHPKLPKFGFGDPTSYRLIGDVVAETSPCGAVRHGAECCNFSFPQELDDEFLVVWHGFPEKPWDYRTEETLRQFLLERIAEGYAFPINPVWTIRDKGWWEVMAAMKQSKSAKAAMSSWYPSEARILERVEKIRKAHPEGFRIVDEIKK</sequence>
<evidence type="ECO:0000256" key="1">
    <source>
        <dbReference type="SAM" id="MobiDB-lite"/>
    </source>
</evidence>
<feature type="domain" description="Cyclic nucleotide-binding" evidence="2">
    <location>
        <begin position="77"/>
        <end position="192"/>
    </location>
</feature>
<dbReference type="Pfam" id="PF00027">
    <property type="entry name" value="cNMP_binding"/>
    <property type="match status" value="2"/>
</dbReference>
<dbReference type="PROSITE" id="PS50042">
    <property type="entry name" value="CNMP_BINDING_3"/>
    <property type="match status" value="2"/>
</dbReference>
<dbReference type="PANTHER" id="PTHR11635:SF152">
    <property type="entry name" value="CAMP-DEPENDENT PROTEIN KINASE TYPE I REGULATORY SUBUNIT-RELATED"/>
    <property type="match status" value="1"/>
</dbReference>
<dbReference type="PRINTS" id="PR00103">
    <property type="entry name" value="CAMPKINASE"/>
</dbReference>
<name>A0A7S4Q425_9DINO</name>
<dbReference type="InterPro" id="IPR018488">
    <property type="entry name" value="cNMP-bd_CS"/>
</dbReference>
<dbReference type="GO" id="GO:0004862">
    <property type="term" value="F:cAMP-dependent protein kinase inhibitor activity"/>
    <property type="evidence" value="ECO:0007669"/>
    <property type="project" value="TreeGrafter"/>
</dbReference>
<dbReference type="SMART" id="SM00100">
    <property type="entry name" value="cNMP"/>
    <property type="match status" value="2"/>
</dbReference>
<protein>
    <recommendedName>
        <fullName evidence="2">Cyclic nucleotide-binding domain-containing protein</fullName>
    </recommendedName>
</protein>
<dbReference type="GO" id="GO:0034236">
    <property type="term" value="F:protein kinase A catalytic subunit binding"/>
    <property type="evidence" value="ECO:0007669"/>
    <property type="project" value="TreeGrafter"/>
</dbReference>
<dbReference type="EMBL" id="HBNR01015928">
    <property type="protein sequence ID" value="CAE4570863.1"/>
    <property type="molecule type" value="Transcribed_RNA"/>
</dbReference>